<dbReference type="EMBL" id="MU277201">
    <property type="protein sequence ID" value="KAI0063924.1"/>
    <property type="molecule type" value="Genomic_DNA"/>
</dbReference>
<protein>
    <submittedName>
        <fullName evidence="1">Uncharacterized protein</fullName>
    </submittedName>
</protein>
<dbReference type="Proteomes" id="UP000814140">
    <property type="component" value="Unassembled WGS sequence"/>
</dbReference>
<name>A0ACB8T4Z7_9AGAM</name>
<reference evidence="1" key="1">
    <citation type="submission" date="2021-03" db="EMBL/GenBank/DDBJ databases">
        <authorList>
            <consortium name="DOE Joint Genome Institute"/>
            <person name="Ahrendt S."/>
            <person name="Looney B.P."/>
            <person name="Miyauchi S."/>
            <person name="Morin E."/>
            <person name="Drula E."/>
            <person name="Courty P.E."/>
            <person name="Chicoki N."/>
            <person name="Fauchery L."/>
            <person name="Kohler A."/>
            <person name="Kuo A."/>
            <person name="Labutti K."/>
            <person name="Pangilinan J."/>
            <person name="Lipzen A."/>
            <person name="Riley R."/>
            <person name="Andreopoulos W."/>
            <person name="He G."/>
            <person name="Johnson J."/>
            <person name="Barry K.W."/>
            <person name="Grigoriev I.V."/>
            <person name="Nagy L."/>
            <person name="Hibbett D."/>
            <person name="Henrissat B."/>
            <person name="Matheny P.B."/>
            <person name="Labbe J."/>
            <person name="Martin F."/>
        </authorList>
    </citation>
    <scope>NUCLEOTIDE SEQUENCE</scope>
    <source>
        <strain evidence="1">HHB10654</strain>
    </source>
</reference>
<evidence type="ECO:0000313" key="2">
    <source>
        <dbReference type="Proteomes" id="UP000814140"/>
    </source>
</evidence>
<gene>
    <name evidence="1" type="ORF">BV25DRAFT_1906937</name>
</gene>
<organism evidence="1 2">
    <name type="scientific">Artomyces pyxidatus</name>
    <dbReference type="NCBI Taxonomy" id="48021"/>
    <lineage>
        <taxon>Eukaryota</taxon>
        <taxon>Fungi</taxon>
        <taxon>Dikarya</taxon>
        <taxon>Basidiomycota</taxon>
        <taxon>Agaricomycotina</taxon>
        <taxon>Agaricomycetes</taxon>
        <taxon>Russulales</taxon>
        <taxon>Auriscalpiaceae</taxon>
        <taxon>Artomyces</taxon>
    </lineage>
</organism>
<proteinExistence type="predicted"/>
<sequence>MTNFDLQEELQALQDAANYNIEQEHDIRSMEPRDIDALLQRAVGAIVESSDAITDPEVFDILRSMLKHADAIPGILMSKLLDAISSGFVAQVDAAMQDLDHEEQQVYIAHKAPIEMYAFLLQWFASAAENVKGTDEEAATALPTKSRKGKGTKAGNPRPTAKAKTTEWTWMAQIAPTLSLISKVLRLPTPKLWPTTGEKETFIGCLTRPAYHVTENEQYMKSQPIKLGVYKVICLAVKHHGHGPAAQTSIMQSLQYYEHLSEPMAECLTVLSKEFDHNQLADEVLREIAAKSFNAQDTKGPKHFSKFLVKFSEWAPRSVLKQISLLLAHLDSESYPMRMAMVEIIGVLIRELAVSDDLGTDAQQTQKQVNGLYDLLLERTLDLSSYVRTKVFTVLGRLCDLPVKFPKQRLAITRAAVGALDDKVAGVRKSAVALLVRLVVTHPYGLMHGGLLGLSEWEERYKEVVKELKKVEATVGGAVGMEAGAEAAEEEDGDAETQEEEGDDAESSSTPRKKKRARSKEVGEDSENDMDVDQEDDADSIMDEDEPEEGDGTPKPKKSSKAKKKEGQKKRKSELDIATLTNEQAALAALESNQILHLRLRKRYYAEGLNFIRQVEDAMNIICQLLGSTNKAEVLEAMEFFRVAHEYQFDSAEMGIKKMLHLIWSKDNSSMSEDGKELKGIRSRLLETYRSLYFDALPDMEAKLQVNRIAKNMIELTYGATLAELTSLEEMMRYMMDDDQIHGDVISKLWQVYSSERPLPKPQRRGAIIILGMLALARRSVVTDRVEVLLKIGLGAQGKADLILAKYTCVALQRLNGSAKKVKGSLLDKNVRLEMDSPVFRKLQDTIEHPCRSRDWFGMAEQAINTVYALGEHPDVLSNNIIKNLTKRAFRRRAKPAEEPAKDPDAMEEDPPVEETQGDTSIAQGSTQSASAPQSRPPLSGDTGDAFELSQLLFVVGHVAIKHIVYLELVEREWKRQKHEKEAADRLARKNADDAADKEGEELDQVAGNAEDEIGDRIAAIRETELLYGPDSLLALYGPLLVHICGSPQIYKNKTLRAAATLAFSKFLCVSSHFCDQHHRLLFAILDTSKDPNIRSNVVIALGDVAVSFSNIIDENSSELYKGLSDGDLVVKKNTLMVLTHLILNGMIKVKGQLGEMAKCLEDEEPRIADLAKLFFTDLSTKDNAIYNNLPDVISHLSVGDHAIDEEAFQSTMRYIFSFIEKEKQAENIVEKLCQRFRLSEDPRQWRDIAFCLSLLNFKSDRSVKRLIEGLQFYRDKLHEETVYNRFQEILAKARSNKSANKPDNELNEFEKILEDHKRQGEEDQAFEKRVEGKKAAAKKKASRKSDIRVAARKKQPVVEEQDSE</sequence>
<evidence type="ECO:0000313" key="1">
    <source>
        <dbReference type="EMBL" id="KAI0063924.1"/>
    </source>
</evidence>
<accession>A0ACB8T4Z7</accession>
<reference evidence="1" key="2">
    <citation type="journal article" date="2022" name="New Phytol.">
        <title>Evolutionary transition to the ectomycorrhizal habit in the genomes of a hyperdiverse lineage of mushroom-forming fungi.</title>
        <authorList>
            <person name="Looney B."/>
            <person name="Miyauchi S."/>
            <person name="Morin E."/>
            <person name="Drula E."/>
            <person name="Courty P.E."/>
            <person name="Kohler A."/>
            <person name="Kuo A."/>
            <person name="LaButti K."/>
            <person name="Pangilinan J."/>
            <person name="Lipzen A."/>
            <person name="Riley R."/>
            <person name="Andreopoulos W."/>
            <person name="He G."/>
            <person name="Johnson J."/>
            <person name="Nolan M."/>
            <person name="Tritt A."/>
            <person name="Barry K.W."/>
            <person name="Grigoriev I.V."/>
            <person name="Nagy L.G."/>
            <person name="Hibbett D."/>
            <person name="Henrissat B."/>
            <person name="Matheny P.B."/>
            <person name="Labbe J."/>
            <person name="Martin F.M."/>
        </authorList>
    </citation>
    <scope>NUCLEOTIDE SEQUENCE</scope>
    <source>
        <strain evidence="1">HHB10654</strain>
    </source>
</reference>
<comment type="caution">
    <text evidence="1">The sequence shown here is derived from an EMBL/GenBank/DDBJ whole genome shotgun (WGS) entry which is preliminary data.</text>
</comment>
<keyword evidence="2" id="KW-1185">Reference proteome</keyword>